<evidence type="ECO:0000313" key="2">
    <source>
        <dbReference type="Proteomes" id="UP000823388"/>
    </source>
</evidence>
<organism evidence="1 2">
    <name type="scientific">Panicum virgatum</name>
    <name type="common">Blackwell switchgrass</name>
    <dbReference type="NCBI Taxonomy" id="38727"/>
    <lineage>
        <taxon>Eukaryota</taxon>
        <taxon>Viridiplantae</taxon>
        <taxon>Streptophyta</taxon>
        <taxon>Embryophyta</taxon>
        <taxon>Tracheophyta</taxon>
        <taxon>Spermatophyta</taxon>
        <taxon>Magnoliopsida</taxon>
        <taxon>Liliopsida</taxon>
        <taxon>Poales</taxon>
        <taxon>Poaceae</taxon>
        <taxon>PACMAD clade</taxon>
        <taxon>Panicoideae</taxon>
        <taxon>Panicodae</taxon>
        <taxon>Paniceae</taxon>
        <taxon>Panicinae</taxon>
        <taxon>Panicum</taxon>
        <taxon>Panicum sect. Hiantes</taxon>
    </lineage>
</organism>
<dbReference type="AlphaFoldDB" id="A0A8T0V3B4"/>
<dbReference type="EMBL" id="CM029041">
    <property type="protein sequence ID" value="KAG2628887.1"/>
    <property type="molecule type" value="Genomic_DNA"/>
</dbReference>
<name>A0A8T0V3B4_PANVG</name>
<evidence type="ECO:0000313" key="1">
    <source>
        <dbReference type="EMBL" id="KAG2628887.1"/>
    </source>
</evidence>
<accession>A0A8T0V3B4</accession>
<reference evidence="1" key="1">
    <citation type="submission" date="2020-05" db="EMBL/GenBank/DDBJ databases">
        <title>WGS assembly of Panicum virgatum.</title>
        <authorList>
            <person name="Lovell J.T."/>
            <person name="Jenkins J."/>
            <person name="Shu S."/>
            <person name="Juenger T.E."/>
            <person name="Schmutz J."/>
        </authorList>
    </citation>
    <scope>NUCLEOTIDE SEQUENCE</scope>
    <source>
        <strain evidence="1">AP13</strain>
    </source>
</reference>
<comment type="caution">
    <text evidence="1">The sequence shown here is derived from an EMBL/GenBank/DDBJ whole genome shotgun (WGS) entry which is preliminary data.</text>
</comment>
<dbReference type="Proteomes" id="UP000823388">
    <property type="component" value="Chromosome 3K"/>
</dbReference>
<sequence>MAPPGFVVGELLPHAEWIPQNDALPSGIGAVGRVLISLTCGSKLRSSPRQ</sequence>
<proteinExistence type="predicted"/>
<protein>
    <submittedName>
        <fullName evidence="1">Uncharacterized protein</fullName>
    </submittedName>
</protein>
<keyword evidence="2" id="KW-1185">Reference proteome</keyword>
<gene>
    <name evidence="1" type="ORF">PVAP13_3KG563003</name>
</gene>